<reference evidence="4" key="1">
    <citation type="journal article" date="2023" name="G3 (Bethesda)">
        <title>A reference genome for the long-term kleptoplast-retaining sea slug Elysia crispata morphotype clarki.</title>
        <authorList>
            <person name="Eastman K.E."/>
            <person name="Pendleton A.L."/>
            <person name="Shaikh M.A."/>
            <person name="Suttiyut T."/>
            <person name="Ogas R."/>
            <person name="Tomko P."/>
            <person name="Gavelis G."/>
            <person name="Widhalm J.R."/>
            <person name="Wisecaver J.H."/>
        </authorList>
    </citation>
    <scope>NUCLEOTIDE SEQUENCE</scope>
    <source>
        <strain evidence="4">ECLA1</strain>
    </source>
</reference>
<name>A0AAE1CQ00_9GAST</name>
<gene>
    <name evidence="4" type="ORF">RRG08_059586</name>
</gene>
<accession>A0AAE1CQ00</accession>
<keyword evidence="2" id="KW-0732">Signal</keyword>
<evidence type="ECO:0000313" key="4">
    <source>
        <dbReference type="EMBL" id="KAK3727188.1"/>
    </source>
</evidence>
<comment type="caution">
    <text evidence="4">The sequence shown here is derived from an EMBL/GenBank/DDBJ whole genome shotgun (WGS) entry which is preliminary data.</text>
</comment>
<sequence length="124" mass="14601">MNVSIIASAVLLGWVWANVEEDLFRRYSGSDRIMDQNEFTSYWLHFDRDGDGNVTKAEFDRTWRADGLGDEERAPFFFLEMDRVADEVLNKEDFVHMFHVFDENGDGQILQSEFTFNWKGLFDN</sequence>
<dbReference type="AlphaFoldDB" id="A0AAE1CQ00"/>
<dbReference type="Pfam" id="PF13202">
    <property type="entry name" value="EF-hand_5"/>
    <property type="match status" value="1"/>
</dbReference>
<keyword evidence="5" id="KW-1185">Reference proteome</keyword>
<evidence type="ECO:0000313" key="5">
    <source>
        <dbReference type="Proteomes" id="UP001283361"/>
    </source>
</evidence>
<feature type="domain" description="EF-hand" evidence="3">
    <location>
        <begin position="34"/>
        <end position="69"/>
    </location>
</feature>
<organism evidence="4 5">
    <name type="scientific">Elysia crispata</name>
    <name type="common">lettuce slug</name>
    <dbReference type="NCBI Taxonomy" id="231223"/>
    <lineage>
        <taxon>Eukaryota</taxon>
        <taxon>Metazoa</taxon>
        <taxon>Spiralia</taxon>
        <taxon>Lophotrochozoa</taxon>
        <taxon>Mollusca</taxon>
        <taxon>Gastropoda</taxon>
        <taxon>Heterobranchia</taxon>
        <taxon>Euthyneura</taxon>
        <taxon>Panpulmonata</taxon>
        <taxon>Sacoglossa</taxon>
        <taxon>Placobranchoidea</taxon>
        <taxon>Plakobranchidae</taxon>
        <taxon>Elysia</taxon>
    </lineage>
</organism>
<feature type="chain" id="PRO_5041930670" description="EF-hand domain-containing protein" evidence="2">
    <location>
        <begin position="18"/>
        <end position="124"/>
    </location>
</feature>
<proteinExistence type="predicted"/>
<evidence type="ECO:0000256" key="2">
    <source>
        <dbReference type="SAM" id="SignalP"/>
    </source>
</evidence>
<dbReference type="InterPro" id="IPR002048">
    <property type="entry name" value="EF_hand_dom"/>
</dbReference>
<dbReference type="Proteomes" id="UP001283361">
    <property type="component" value="Unassembled WGS sequence"/>
</dbReference>
<dbReference type="PROSITE" id="PS00018">
    <property type="entry name" value="EF_HAND_1"/>
    <property type="match status" value="1"/>
</dbReference>
<feature type="signal peptide" evidence="2">
    <location>
        <begin position="1"/>
        <end position="17"/>
    </location>
</feature>
<dbReference type="Pfam" id="PF13833">
    <property type="entry name" value="EF-hand_8"/>
    <property type="match status" value="1"/>
</dbReference>
<dbReference type="SUPFAM" id="SSF47473">
    <property type="entry name" value="EF-hand"/>
    <property type="match status" value="1"/>
</dbReference>
<dbReference type="SMART" id="SM00054">
    <property type="entry name" value="EFh"/>
    <property type="match status" value="2"/>
</dbReference>
<dbReference type="GO" id="GO:0005509">
    <property type="term" value="F:calcium ion binding"/>
    <property type="evidence" value="ECO:0007669"/>
    <property type="project" value="InterPro"/>
</dbReference>
<dbReference type="EMBL" id="JAWDGP010007253">
    <property type="protein sequence ID" value="KAK3727188.1"/>
    <property type="molecule type" value="Genomic_DNA"/>
</dbReference>
<feature type="domain" description="EF-hand" evidence="3">
    <location>
        <begin position="89"/>
        <end position="124"/>
    </location>
</feature>
<evidence type="ECO:0000256" key="1">
    <source>
        <dbReference type="ARBA" id="ARBA00022837"/>
    </source>
</evidence>
<dbReference type="Gene3D" id="1.10.238.10">
    <property type="entry name" value="EF-hand"/>
    <property type="match status" value="1"/>
</dbReference>
<evidence type="ECO:0000259" key="3">
    <source>
        <dbReference type="PROSITE" id="PS50222"/>
    </source>
</evidence>
<dbReference type="InterPro" id="IPR011992">
    <property type="entry name" value="EF-hand-dom_pair"/>
</dbReference>
<protein>
    <recommendedName>
        <fullName evidence="3">EF-hand domain-containing protein</fullName>
    </recommendedName>
</protein>
<dbReference type="PROSITE" id="PS50222">
    <property type="entry name" value="EF_HAND_2"/>
    <property type="match status" value="2"/>
</dbReference>
<keyword evidence="1" id="KW-0106">Calcium</keyword>
<dbReference type="InterPro" id="IPR018247">
    <property type="entry name" value="EF_Hand_1_Ca_BS"/>
</dbReference>